<dbReference type="Proteomes" id="UP000178264">
    <property type="component" value="Unassembled WGS sequence"/>
</dbReference>
<evidence type="ECO:0000313" key="1">
    <source>
        <dbReference type="EMBL" id="OGL87902.1"/>
    </source>
</evidence>
<evidence type="ECO:0000313" key="2">
    <source>
        <dbReference type="Proteomes" id="UP000178264"/>
    </source>
</evidence>
<dbReference type="AlphaFoldDB" id="A0A1F7VBI0"/>
<sequence>MITKKEQIWRYILEKALSPERVFEFAQKEIAAQLGCSTSTVFNALKTPRDSGAVRVGGRGFTVINLDKFLTIWATRRRLMKDIVYQTHVDAPVRAIEQEMPPQVVFTGYSGYKFRFKDTPADYDKVYVYCPSAVLPELKKRFPRSRKKSPNLFALSPDRHLAASEGLAPQAQLYVDLWNLPDWYAHDYLKALKEKLSLV</sequence>
<name>A0A1F7VBI0_9BACT</name>
<dbReference type="EMBL" id="MGER01000043">
    <property type="protein sequence ID" value="OGL87902.1"/>
    <property type="molecule type" value="Genomic_DNA"/>
</dbReference>
<dbReference type="Gene3D" id="1.10.10.10">
    <property type="entry name" value="Winged helix-like DNA-binding domain superfamily/Winged helix DNA-binding domain"/>
    <property type="match status" value="1"/>
</dbReference>
<dbReference type="SUPFAM" id="SSF46785">
    <property type="entry name" value="Winged helix' DNA-binding domain"/>
    <property type="match status" value="1"/>
</dbReference>
<proteinExistence type="predicted"/>
<organism evidence="1 2">
    <name type="scientific">Candidatus Uhrbacteria bacterium RIFCSPLOWO2_02_FULL_49_11</name>
    <dbReference type="NCBI Taxonomy" id="1802409"/>
    <lineage>
        <taxon>Bacteria</taxon>
        <taxon>Candidatus Uhriibacteriota</taxon>
    </lineage>
</organism>
<comment type="caution">
    <text evidence="1">The sequence shown here is derived from an EMBL/GenBank/DDBJ whole genome shotgun (WGS) entry which is preliminary data.</text>
</comment>
<dbReference type="InterPro" id="IPR036390">
    <property type="entry name" value="WH_DNA-bd_sf"/>
</dbReference>
<accession>A0A1F7VBI0</accession>
<protein>
    <recommendedName>
        <fullName evidence="3">Helix-turn-helix type 11 domain-containing protein</fullName>
    </recommendedName>
</protein>
<reference evidence="1 2" key="1">
    <citation type="journal article" date="2016" name="Nat. Commun.">
        <title>Thousands of microbial genomes shed light on interconnected biogeochemical processes in an aquifer system.</title>
        <authorList>
            <person name="Anantharaman K."/>
            <person name="Brown C.T."/>
            <person name="Hug L.A."/>
            <person name="Sharon I."/>
            <person name="Castelle C.J."/>
            <person name="Probst A.J."/>
            <person name="Thomas B.C."/>
            <person name="Singh A."/>
            <person name="Wilkins M.J."/>
            <person name="Karaoz U."/>
            <person name="Brodie E.L."/>
            <person name="Williams K.H."/>
            <person name="Hubbard S.S."/>
            <person name="Banfield J.F."/>
        </authorList>
    </citation>
    <scope>NUCLEOTIDE SEQUENCE [LARGE SCALE GENOMIC DNA]</scope>
</reference>
<evidence type="ECO:0008006" key="3">
    <source>
        <dbReference type="Google" id="ProtNLM"/>
    </source>
</evidence>
<dbReference type="InterPro" id="IPR036388">
    <property type="entry name" value="WH-like_DNA-bd_sf"/>
</dbReference>
<gene>
    <name evidence="1" type="ORF">A3I42_00205</name>
</gene>